<keyword evidence="4" id="KW-0804">Transcription</keyword>
<feature type="domain" description="HTH tetR-type" evidence="6">
    <location>
        <begin position="13"/>
        <end position="73"/>
    </location>
</feature>
<dbReference type="Gene3D" id="1.10.357.10">
    <property type="entry name" value="Tetracycline Repressor, domain 2"/>
    <property type="match status" value="1"/>
</dbReference>
<dbReference type="Proteomes" id="UP001057580">
    <property type="component" value="Chromosome"/>
</dbReference>
<feature type="DNA-binding region" description="H-T-H motif" evidence="5">
    <location>
        <begin position="36"/>
        <end position="55"/>
    </location>
</feature>
<reference evidence="7" key="1">
    <citation type="submission" date="2022-09" db="EMBL/GenBank/DDBJ databases">
        <title>Diverse halophilic archaea isolated from saline environments.</title>
        <authorList>
            <person name="Cui H.-L."/>
        </authorList>
    </citation>
    <scope>NUCLEOTIDE SEQUENCE</scope>
    <source>
        <strain evidence="7">ZS-35-S2</strain>
    </source>
</reference>
<evidence type="ECO:0000313" key="8">
    <source>
        <dbReference type="Proteomes" id="UP001057580"/>
    </source>
</evidence>
<accession>A0A9E7R3J8</accession>
<keyword evidence="2" id="KW-0805">Transcription regulation</keyword>
<dbReference type="SUPFAM" id="SSF46689">
    <property type="entry name" value="Homeodomain-like"/>
    <property type="match status" value="1"/>
</dbReference>
<evidence type="ECO:0000259" key="6">
    <source>
        <dbReference type="PROSITE" id="PS50977"/>
    </source>
</evidence>
<gene>
    <name evidence="7" type="ORF">N0B31_01200</name>
</gene>
<evidence type="ECO:0000256" key="2">
    <source>
        <dbReference type="ARBA" id="ARBA00023015"/>
    </source>
</evidence>
<keyword evidence="3 5" id="KW-0238">DNA-binding</keyword>
<keyword evidence="8" id="KW-1185">Reference proteome</keyword>
<dbReference type="PROSITE" id="PS50977">
    <property type="entry name" value="HTH_TETR_2"/>
    <property type="match status" value="1"/>
</dbReference>
<sequence length="214" mass="23358">MSDDADGVSEVPPAAREEAVQAVMRALARHGYAGLTTKKVAAESEKSEAFFFYHYDTKEALVIAFLEFATDRIARRLAELADADPVTRLYAACDRLLGDPEDEVDTGIAVAVMELLAHARHNERFRERLTAYERAVLTDLADVLREGVEAGVFRDVDPEATAAYLLTTTDGTAGAEKALGMRDVGEGVRERLFDYLDRVVLAEGVSPPAEYASS</sequence>
<dbReference type="InterPro" id="IPR009057">
    <property type="entry name" value="Homeodomain-like_sf"/>
</dbReference>
<protein>
    <submittedName>
        <fullName evidence="7">TetR family transcriptional regulator C-terminal domain-containing protein</fullName>
    </submittedName>
</protein>
<name>A0A9E7R3J8_9EURY</name>
<dbReference type="GO" id="GO:0003677">
    <property type="term" value="F:DNA binding"/>
    <property type="evidence" value="ECO:0007669"/>
    <property type="project" value="UniProtKB-UniRule"/>
</dbReference>
<dbReference type="InterPro" id="IPR039538">
    <property type="entry name" value="BetI_C"/>
</dbReference>
<dbReference type="KEGG" id="ssai:N0B31_01200"/>
<dbReference type="PANTHER" id="PTHR47506">
    <property type="entry name" value="TRANSCRIPTIONAL REGULATORY PROTEIN"/>
    <property type="match status" value="1"/>
</dbReference>
<dbReference type="InterPro" id="IPR036271">
    <property type="entry name" value="Tet_transcr_reg_TetR-rel_C_sf"/>
</dbReference>
<dbReference type="RefSeq" id="WP_260593930.1">
    <property type="nucleotide sequence ID" value="NZ_CP104003.1"/>
</dbReference>
<dbReference type="PANTHER" id="PTHR47506:SF6">
    <property type="entry name" value="HTH-TYPE TRANSCRIPTIONAL REPRESSOR NEMR"/>
    <property type="match status" value="1"/>
</dbReference>
<dbReference type="Pfam" id="PF00440">
    <property type="entry name" value="TetR_N"/>
    <property type="match status" value="1"/>
</dbReference>
<evidence type="ECO:0000256" key="1">
    <source>
        <dbReference type="ARBA" id="ARBA00022491"/>
    </source>
</evidence>
<evidence type="ECO:0000313" key="7">
    <source>
        <dbReference type="EMBL" id="UWM54907.1"/>
    </source>
</evidence>
<organism evidence="7 8">
    <name type="scientific">Salinirubellus salinus</name>
    <dbReference type="NCBI Taxonomy" id="1364945"/>
    <lineage>
        <taxon>Archaea</taxon>
        <taxon>Methanobacteriati</taxon>
        <taxon>Methanobacteriota</taxon>
        <taxon>Stenosarchaea group</taxon>
        <taxon>Halobacteria</taxon>
        <taxon>Halobacteriales</taxon>
        <taxon>Natronomonadaceae</taxon>
        <taxon>Salinirubellus</taxon>
    </lineage>
</organism>
<keyword evidence="1" id="KW-0678">Repressor</keyword>
<evidence type="ECO:0000256" key="3">
    <source>
        <dbReference type="ARBA" id="ARBA00023125"/>
    </source>
</evidence>
<dbReference type="SUPFAM" id="SSF48498">
    <property type="entry name" value="Tetracyclin repressor-like, C-terminal domain"/>
    <property type="match status" value="1"/>
</dbReference>
<dbReference type="InterPro" id="IPR001647">
    <property type="entry name" value="HTH_TetR"/>
</dbReference>
<dbReference type="EMBL" id="CP104003">
    <property type="protein sequence ID" value="UWM54907.1"/>
    <property type="molecule type" value="Genomic_DNA"/>
</dbReference>
<evidence type="ECO:0000256" key="4">
    <source>
        <dbReference type="ARBA" id="ARBA00023163"/>
    </source>
</evidence>
<proteinExistence type="predicted"/>
<dbReference type="GeneID" id="74940996"/>
<dbReference type="AlphaFoldDB" id="A0A9E7R3J8"/>
<dbReference type="Pfam" id="PF13977">
    <property type="entry name" value="TetR_C_6"/>
    <property type="match status" value="1"/>
</dbReference>
<evidence type="ECO:0000256" key="5">
    <source>
        <dbReference type="PROSITE-ProRule" id="PRU00335"/>
    </source>
</evidence>